<sequence length="832" mass="93763">MDTIDDEKMEQEFSDFLDSEKSNYKYVINDLIENNNKRISISIDIMRKVSPEMTAKFLSKPLDFIGPFQRVVTRKVSNIKKGLIEKMETNEDEDYDKDLIKQYKDSLDKEVFVGFEGNLGSSHVTPRGLNASLLSRLVCVEGIVTKCSLVRPKIIKSVHYCEKTKKTISRTYADATSDSGIPSSTSYPTRDESGNPLITEYGMCLYKDSQMVSIQEMPERAPAGQLPRSVDILMDNDLVDRVKPGDRVQVFGVYRAIPMSAPELKTTKFRPILICNRILMLSKEVSGPTITAEDVRNIKNFSLHENGFDLLATSLAPSIYGHDYIKKSLLLLLLGGVEQNLPNGTHLRGDINLLMVGDPSTAKSQLLRFILNIAPLAINTTGRGSSGVGLTAAVTNDSETGERRLEAGAMVLADRGIVCIDEFDKMSPDDRVAIHEVMEQQTVTISKAGIHASLNARCSVVAAANPIYGKYNPDLKAHTNIGLPDSLLSRFDLLFIVLDNVNPDHDRMISDHVLRMHRYKDEGAEMETFLQSEQISTLGGELSNGLSKNNSNADIDTPIFQKYNRTLHGNEKSYDIVSIPFIQKYIHYAKTIIKPKLSEDARKYIIEQYTDLRSKQTNNSLPITTRTLETMIRLSQAHAKCRLDRNVTQRDAEVAYEIMNKALSDSNTKEREKERINSNKRKNKKDNEESYNDDEIIDENMKDKLDEEIFDNDNDDNFDINNNNNNNSNNNSKNNSNNKNNKSTNDTTKKRKKTNDNDNTTLKPVSKNNDNKKLNKAIVELLAKGEGKMDKNQLIKSLSDNFSNEEINTTLNNLEQRKLITTIKGIVRSNIQ</sequence>
<dbReference type="GO" id="GO:0003678">
    <property type="term" value="F:DNA helicase activity"/>
    <property type="evidence" value="ECO:0007669"/>
    <property type="project" value="UniProtKB-EC"/>
</dbReference>
<dbReference type="EMBL" id="GL871335">
    <property type="protein sequence ID" value="EGC30365.1"/>
    <property type="molecule type" value="Genomic_DNA"/>
</dbReference>
<dbReference type="FunCoup" id="F1A0B0">
    <property type="interactions" value="745"/>
</dbReference>
<evidence type="ECO:0000256" key="4">
    <source>
        <dbReference type="ARBA" id="ARBA00022741"/>
    </source>
</evidence>
<dbReference type="Proteomes" id="UP000001064">
    <property type="component" value="Unassembled WGS sequence"/>
</dbReference>
<dbReference type="KEGG" id="dpp:DICPUDRAFT_157902"/>
<dbReference type="EC" id="3.6.4.12" evidence="12"/>
<evidence type="ECO:0000256" key="10">
    <source>
        <dbReference type="ARBA" id="ARBA00047995"/>
    </source>
</evidence>
<dbReference type="PROSITE" id="PS50051">
    <property type="entry name" value="MCM_2"/>
    <property type="match status" value="1"/>
</dbReference>
<dbReference type="SMART" id="SM00350">
    <property type="entry name" value="MCM"/>
    <property type="match status" value="1"/>
</dbReference>
<keyword evidence="8 11" id="KW-0238">DNA-binding</keyword>
<evidence type="ECO:0000256" key="9">
    <source>
        <dbReference type="ARBA" id="ARBA00023242"/>
    </source>
</evidence>
<dbReference type="PRINTS" id="PR01657">
    <property type="entry name" value="MCMFAMILY"/>
</dbReference>
<evidence type="ECO:0000313" key="15">
    <source>
        <dbReference type="EMBL" id="EGC30365.1"/>
    </source>
</evidence>
<dbReference type="PROSITE" id="PS00847">
    <property type="entry name" value="MCM_1"/>
    <property type="match status" value="1"/>
</dbReference>
<dbReference type="InterPro" id="IPR041562">
    <property type="entry name" value="MCM_lid"/>
</dbReference>
<feature type="region of interest" description="Disordered" evidence="13">
    <location>
        <begin position="665"/>
        <end position="771"/>
    </location>
</feature>
<dbReference type="GO" id="GO:0006271">
    <property type="term" value="P:DNA strand elongation involved in DNA replication"/>
    <property type="evidence" value="ECO:0000318"/>
    <property type="project" value="GO_Central"/>
</dbReference>
<dbReference type="InterPro" id="IPR031327">
    <property type="entry name" value="MCM"/>
</dbReference>
<organism evidence="15 16">
    <name type="scientific">Dictyostelium purpureum</name>
    <name type="common">Slime mold</name>
    <dbReference type="NCBI Taxonomy" id="5786"/>
    <lineage>
        <taxon>Eukaryota</taxon>
        <taxon>Amoebozoa</taxon>
        <taxon>Evosea</taxon>
        <taxon>Eumycetozoa</taxon>
        <taxon>Dictyostelia</taxon>
        <taxon>Dictyosteliales</taxon>
        <taxon>Dictyosteliaceae</taxon>
        <taxon>Dictyostelium</taxon>
    </lineage>
</organism>
<feature type="compositionally biased region" description="Low complexity" evidence="13">
    <location>
        <begin position="719"/>
        <end position="746"/>
    </location>
</feature>
<dbReference type="PRINTS" id="PR01659">
    <property type="entry name" value="MCMPROTEIN3"/>
</dbReference>
<feature type="compositionally biased region" description="Acidic residues" evidence="13">
    <location>
        <begin position="708"/>
        <end position="718"/>
    </location>
</feature>
<dbReference type="STRING" id="5786.F1A0B0"/>
<dbReference type="GO" id="GO:0042555">
    <property type="term" value="C:MCM complex"/>
    <property type="evidence" value="ECO:0000318"/>
    <property type="project" value="GO_Central"/>
</dbReference>
<evidence type="ECO:0000259" key="14">
    <source>
        <dbReference type="PROSITE" id="PS50051"/>
    </source>
</evidence>
<evidence type="ECO:0000256" key="2">
    <source>
        <dbReference type="ARBA" id="ARBA00008010"/>
    </source>
</evidence>
<dbReference type="AlphaFoldDB" id="F1A0B0"/>
<evidence type="ECO:0000256" key="11">
    <source>
        <dbReference type="RuleBase" id="RU004070"/>
    </source>
</evidence>
<dbReference type="FunFam" id="2.20.28.10:FF:000008">
    <property type="entry name" value="DNA helicase"/>
    <property type="match status" value="1"/>
</dbReference>
<dbReference type="eggNOG" id="KOG0479">
    <property type="taxonomic scope" value="Eukaryota"/>
</dbReference>
<comment type="subcellular location">
    <subcellularLocation>
        <location evidence="1 12">Nucleus</location>
    </subcellularLocation>
</comment>
<reference evidence="16" key="1">
    <citation type="journal article" date="2011" name="Genome Biol.">
        <title>Comparative genomics of the social amoebae Dictyostelium discoideum and Dictyostelium purpureum.</title>
        <authorList>
            <consortium name="US DOE Joint Genome Institute (JGI-PGF)"/>
            <person name="Sucgang R."/>
            <person name="Kuo A."/>
            <person name="Tian X."/>
            <person name="Salerno W."/>
            <person name="Parikh A."/>
            <person name="Feasley C.L."/>
            <person name="Dalin E."/>
            <person name="Tu H."/>
            <person name="Huang E."/>
            <person name="Barry K."/>
            <person name="Lindquist E."/>
            <person name="Shapiro H."/>
            <person name="Bruce D."/>
            <person name="Schmutz J."/>
            <person name="Salamov A."/>
            <person name="Fey P."/>
            <person name="Gaudet P."/>
            <person name="Anjard C."/>
            <person name="Babu M.M."/>
            <person name="Basu S."/>
            <person name="Bushmanova Y."/>
            <person name="van der Wel H."/>
            <person name="Katoh-Kurasawa M."/>
            <person name="Dinh C."/>
            <person name="Coutinho P.M."/>
            <person name="Saito T."/>
            <person name="Elias M."/>
            <person name="Schaap P."/>
            <person name="Kay R.R."/>
            <person name="Henrissat B."/>
            <person name="Eichinger L."/>
            <person name="Rivero F."/>
            <person name="Putnam N.H."/>
            <person name="West C.M."/>
            <person name="Loomis W.F."/>
            <person name="Chisholm R.L."/>
            <person name="Shaulsky G."/>
            <person name="Strassmann J.E."/>
            <person name="Queller D.C."/>
            <person name="Kuspa A."/>
            <person name="Grigoriev I.V."/>
        </authorList>
    </citation>
    <scope>NUCLEOTIDE SEQUENCE [LARGE SCALE GENOMIC DNA]</scope>
    <source>
        <strain evidence="16">QSDP1</strain>
    </source>
</reference>
<keyword evidence="3 12" id="KW-0235">DNA replication</keyword>
<evidence type="ECO:0000256" key="7">
    <source>
        <dbReference type="ARBA" id="ARBA00022840"/>
    </source>
</evidence>
<evidence type="ECO:0000256" key="8">
    <source>
        <dbReference type="ARBA" id="ARBA00023125"/>
    </source>
</evidence>
<dbReference type="GO" id="GO:0000727">
    <property type="term" value="P:double-strand break repair via break-induced replication"/>
    <property type="evidence" value="ECO:0000318"/>
    <property type="project" value="GO_Central"/>
</dbReference>
<dbReference type="InterPro" id="IPR033762">
    <property type="entry name" value="MCM_OB"/>
</dbReference>
<keyword evidence="9 12" id="KW-0539">Nucleus</keyword>
<protein>
    <recommendedName>
        <fullName evidence="12">DNA replication licensing factor MCM3</fullName>
        <ecNumber evidence="12">3.6.4.12</ecNumber>
    </recommendedName>
</protein>
<evidence type="ECO:0000256" key="13">
    <source>
        <dbReference type="SAM" id="MobiDB-lite"/>
    </source>
</evidence>
<gene>
    <name evidence="15" type="ORF">DICPUDRAFT_157902</name>
</gene>
<dbReference type="OrthoDB" id="1882346at2759"/>
<evidence type="ECO:0000256" key="5">
    <source>
        <dbReference type="ARBA" id="ARBA00022801"/>
    </source>
</evidence>
<dbReference type="Gene3D" id="3.40.50.300">
    <property type="entry name" value="P-loop containing nucleotide triphosphate hydrolases"/>
    <property type="match status" value="1"/>
</dbReference>
<evidence type="ECO:0000256" key="3">
    <source>
        <dbReference type="ARBA" id="ARBA00022705"/>
    </source>
</evidence>
<keyword evidence="6 12" id="KW-0347">Helicase</keyword>
<dbReference type="InterPro" id="IPR001208">
    <property type="entry name" value="MCM_dom"/>
</dbReference>
<dbReference type="GeneID" id="10510653"/>
<dbReference type="GO" id="GO:0016787">
    <property type="term" value="F:hydrolase activity"/>
    <property type="evidence" value="ECO:0007669"/>
    <property type="project" value="UniProtKB-KW"/>
</dbReference>
<keyword evidence="5 12" id="KW-0378">Hydrolase</keyword>
<name>F1A0B0_DICPU</name>
<dbReference type="Pfam" id="PF00493">
    <property type="entry name" value="MCM"/>
    <property type="match status" value="1"/>
</dbReference>
<dbReference type="GO" id="GO:0005634">
    <property type="term" value="C:nucleus"/>
    <property type="evidence" value="ECO:0000318"/>
    <property type="project" value="GO_Central"/>
</dbReference>
<dbReference type="SUPFAM" id="SSF50249">
    <property type="entry name" value="Nucleic acid-binding proteins"/>
    <property type="match status" value="1"/>
</dbReference>
<comment type="catalytic activity">
    <reaction evidence="10 12">
        <text>ATP + H2O = ADP + phosphate + H(+)</text>
        <dbReference type="Rhea" id="RHEA:13065"/>
        <dbReference type="ChEBI" id="CHEBI:15377"/>
        <dbReference type="ChEBI" id="CHEBI:15378"/>
        <dbReference type="ChEBI" id="CHEBI:30616"/>
        <dbReference type="ChEBI" id="CHEBI:43474"/>
        <dbReference type="ChEBI" id="CHEBI:456216"/>
        <dbReference type="EC" id="3.6.4.12"/>
    </reaction>
</comment>
<dbReference type="Gene3D" id="2.40.50.140">
    <property type="entry name" value="Nucleic acid-binding proteins"/>
    <property type="match status" value="1"/>
</dbReference>
<keyword evidence="4 11" id="KW-0547">Nucleotide-binding</keyword>
<feature type="domain" description="MCM C-terminal AAA(+) ATPase" evidence="14">
    <location>
        <begin position="307"/>
        <end position="513"/>
    </location>
</feature>
<dbReference type="VEuPathDB" id="AmoebaDB:DICPUDRAFT_157902"/>
<dbReference type="InterPro" id="IPR018525">
    <property type="entry name" value="MCM_CS"/>
</dbReference>
<feature type="compositionally biased region" description="Basic and acidic residues" evidence="13">
    <location>
        <begin position="667"/>
        <end position="677"/>
    </location>
</feature>
<dbReference type="GO" id="GO:0005524">
    <property type="term" value="F:ATP binding"/>
    <property type="evidence" value="ECO:0007669"/>
    <property type="project" value="UniProtKB-UniRule"/>
</dbReference>
<dbReference type="SUPFAM" id="SSF52540">
    <property type="entry name" value="P-loop containing nucleoside triphosphate hydrolases"/>
    <property type="match status" value="1"/>
</dbReference>
<dbReference type="Gene3D" id="3.30.1640.10">
    <property type="entry name" value="mini-chromosome maintenance (MCM) complex, chain A, domain 1"/>
    <property type="match status" value="1"/>
</dbReference>
<comment type="subunit">
    <text evidence="12">Component of the MCM2-7 complex.</text>
</comment>
<keyword evidence="7 11" id="KW-0067">ATP-binding</keyword>
<dbReference type="InterPro" id="IPR027417">
    <property type="entry name" value="P-loop_NTPase"/>
</dbReference>
<dbReference type="Pfam" id="PF17207">
    <property type="entry name" value="MCM_OB"/>
    <property type="match status" value="1"/>
</dbReference>
<dbReference type="GO" id="GO:1902975">
    <property type="term" value="P:mitotic DNA replication initiation"/>
    <property type="evidence" value="ECO:0000318"/>
    <property type="project" value="GO_Central"/>
</dbReference>
<feature type="compositionally biased region" description="Acidic residues" evidence="13">
    <location>
        <begin position="689"/>
        <end position="698"/>
    </location>
</feature>
<comment type="function">
    <text evidence="12">Acts as component of the MCM2-7 complex (MCM complex) which is the replicative helicase essential for 'once per cell cycle' DNA replication initiation and elongation in eukaryotic cells. The active ATPase sites in the MCM2-7 ring are formed through the interaction surfaces of two neighboring subunits such that a critical structure of a conserved arginine finger motif is provided in trans relative to the ATP-binding site of the Walker A box of the adjacent subunit. The six ATPase active sites, however, are likely to contribute differentially to the complex helicase activity.</text>
</comment>
<evidence type="ECO:0000256" key="6">
    <source>
        <dbReference type="ARBA" id="ARBA00022806"/>
    </source>
</evidence>
<dbReference type="FunFam" id="3.30.1640.10:FF:000053">
    <property type="entry name" value="DNA helicase"/>
    <property type="match status" value="1"/>
</dbReference>
<evidence type="ECO:0000256" key="1">
    <source>
        <dbReference type="ARBA" id="ARBA00004123"/>
    </source>
</evidence>
<dbReference type="InterPro" id="IPR012340">
    <property type="entry name" value="NA-bd_OB-fold"/>
</dbReference>
<evidence type="ECO:0000313" key="16">
    <source>
        <dbReference type="Proteomes" id="UP000001064"/>
    </source>
</evidence>
<dbReference type="OMA" id="NVYPQED"/>
<dbReference type="SMART" id="SM00382">
    <property type="entry name" value="AAA"/>
    <property type="match status" value="1"/>
</dbReference>
<comment type="similarity">
    <text evidence="2 11">Belongs to the MCM family.</text>
</comment>
<evidence type="ECO:0000256" key="12">
    <source>
        <dbReference type="RuleBase" id="RU368061"/>
    </source>
</evidence>
<keyword evidence="16" id="KW-1185">Reference proteome</keyword>
<dbReference type="InterPro" id="IPR008046">
    <property type="entry name" value="Mcm3"/>
</dbReference>
<dbReference type="Pfam" id="PF17855">
    <property type="entry name" value="MCM_lid"/>
    <property type="match status" value="1"/>
</dbReference>
<dbReference type="RefSeq" id="XP_003293107.1">
    <property type="nucleotide sequence ID" value="XM_003293059.1"/>
</dbReference>
<dbReference type="InParanoid" id="F1A0B0"/>
<dbReference type="Gene3D" id="2.20.28.10">
    <property type="match status" value="1"/>
</dbReference>
<dbReference type="PANTHER" id="PTHR11630">
    <property type="entry name" value="DNA REPLICATION LICENSING FACTOR MCM FAMILY MEMBER"/>
    <property type="match status" value="1"/>
</dbReference>
<accession>F1A0B0</accession>
<dbReference type="GO" id="GO:0003697">
    <property type="term" value="F:single-stranded DNA binding"/>
    <property type="evidence" value="ECO:0000318"/>
    <property type="project" value="GO_Central"/>
</dbReference>
<proteinExistence type="inferred from homology"/>
<dbReference type="InterPro" id="IPR003593">
    <property type="entry name" value="AAA+_ATPase"/>
</dbReference>
<dbReference type="PANTHER" id="PTHR11630:SF46">
    <property type="entry name" value="DNA REPLICATION LICENSING FACTOR MCM3-RELATED"/>
    <property type="match status" value="1"/>
</dbReference>